<reference evidence="1 2" key="1">
    <citation type="submission" date="2019-04" db="EMBL/GenBank/DDBJ databases">
        <title>Streptomyces rhizosphaericola sp. nov., an actinobacterium isolated from the wheat rhizosphere.</title>
        <authorList>
            <person name="Vargas Hoyos H.A."/>
            <person name="Santos S.N."/>
            <person name="Genuario D.B."/>
            <person name="Melo I.S."/>
            <person name="Da Silva L.J."/>
            <person name="Da Silva F.S.P."/>
            <person name="Zucchi T.D."/>
        </authorList>
    </citation>
    <scope>NUCLEOTIDE SEQUENCE [LARGE SCALE GENOMIC DNA]</scope>
    <source>
        <strain evidence="1 2">1AS2c</strain>
    </source>
</reference>
<feature type="non-terminal residue" evidence="1">
    <location>
        <position position="472"/>
    </location>
</feature>
<gene>
    <name evidence="1" type="ORF">E5Z02_15815</name>
</gene>
<dbReference type="NCBIfam" id="NF041254">
    <property type="entry name" value="motor_HelR"/>
    <property type="match status" value="1"/>
</dbReference>
<name>A0ABY2PE70_9ACTN</name>
<organism evidence="1 2">
    <name type="scientific">Streptomyces rhizosphaericola</name>
    <dbReference type="NCBI Taxonomy" id="2564098"/>
    <lineage>
        <taxon>Bacteria</taxon>
        <taxon>Bacillati</taxon>
        <taxon>Actinomycetota</taxon>
        <taxon>Actinomycetes</taxon>
        <taxon>Kitasatosporales</taxon>
        <taxon>Streptomycetaceae</taxon>
        <taxon>Streptomyces</taxon>
    </lineage>
</organism>
<dbReference type="Proteomes" id="UP000306274">
    <property type="component" value="Unassembled WGS sequence"/>
</dbReference>
<dbReference type="EMBL" id="SRZK01000138">
    <property type="protein sequence ID" value="TGZ09323.1"/>
    <property type="molecule type" value="Genomic_DNA"/>
</dbReference>
<dbReference type="InterPro" id="IPR027417">
    <property type="entry name" value="P-loop_NTPase"/>
</dbReference>
<sequence>MPTSAFRLPGHLSPKAAPALIAADEEHFAAVTRTLEESVAELTARLDAERRAPGGTGRQAMDRDAEIHRLTARLRTLRRFGLDLCLGRMVPEDGSAPVYVGRLGLTDSAGHRLLVDWRSPAAEPFFGATHARPTGLASRRRYRWTDGRISDYWDEVFAPDAFAGHAALDDQSAFVASLGANRSERMRDVLGTIQADQDAVIRAGSRGTLVVDGGPGTGKTVVALHRSAYLLYADPRLAHRRGGVLFVGPSRPYLGYVADVLPSLGEEGVQTCVLRDLVPEGATAGAETDPEVARLKASAELVRAVETAVRFYEEPPTEPLTVQTPWCDLRLTAADWAVAFGTAGPGAVHNEVRDGVWEELLTLLMEKYDGDGAAPELVRKALGQDRELLAAFDRAWPLLDPADLVGDLWSVPAYLRLCAPRLSREEVRLLQRAQARAWTVSDLPVLDAARQRLGDPEASRRRRRREAAAAAV</sequence>
<keyword evidence="2" id="KW-1185">Reference proteome</keyword>
<evidence type="ECO:0000313" key="2">
    <source>
        <dbReference type="Proteomes" id="UP000306274"/>
    </source>
</evidence>
<dbReference type="RefSeq" id="WP_136016463.1">
    <property type="nucleotide sequence ID" value="NZ_SRZK01000138.1"/>
</dbReference>
<comment type="caution">
    <text evidence="1">The sequence shown here is derived from an EMBL/GenBank/DDBJ whole genome shotgun (WGS) entry which is preliminary data.</text>
</comment>
<proteinExistence type="predicted"/>
<accession>A0ABY2PE70</accession>
<dbReference type="SUPFAM" id="SSF52540">
    <property type="entry name" value="P-loop containing nucleoside triphosphate hydrolases"/>
    <property type="match status" value="1"/>
</dbReference>
<evidence type="ECO:0000313" key="1">
    <source>
        <dbReference type="EMBL" id="TGZ09323.1"/>
    </source>
</evidence>
<dbReference type="Gene3D" id="3.40.50.300">
    <property type="entry name" value="P-loop containing nucleotide triphosphate hydrolases"/>
    <property type="match status" value="1"/>
</dbReference>
<protein>
    <submittedName>
        <fullName evidence="1">AAA family ATPase</fullName>
    </submittedName>
</protein>